<dbReference type="InterPro" id="IPR050808">
    <property type="entry name" value="Phage_Integrase"/>
</dbReference>
<feature type="domain" description="Tyr recombinase" evidence="5">
    <location>
        <begin position="233"/>
        <end position="400"/>
    </location>
</feature>
<dbReference type="Gene3D" id="1.10.150.130">
    <property type="match status" value="1"/>
</dbReference>
<sequence>MGKRSTVLLTKRVVDAARPDRDRYHIWDSELPGFGLRVAPSGVKTFIIKYRTDGGGRSATQRIMSIGHFGPITVEQARRAAKTKLGCVAAGQDPAEDLQIKRRDMTISDLIDLYEKQGCFVRHGRRQGEPMKPKTKTETVARLRNHVMPLLAQRKSRSLNPGDIEGLVADVASGKTAREVRNRNGRRIVLRGGVGMAGKVARDLSVVFSFAIRHEIVTTNPVTHAIFRKIDNRRMRFLTVEELASLGAALDELEMGKCNPKGINIIRLLALTGCRRSEIAGLEWSEVNLAKGLIELEDSKTGPSTRPLGGAAIDLLKSIPKEGSKFVFPAERGEGHFTQTPVVWCKAVAKAQISGATLHTLRHTVGSIATCLGESLALTGAIPGHARLSSTEGVLLQNLM</sequence>
<evidence type="ECO:0000256" key="1">
    <source>
        <dbReference type="ARBA" id="ARBA00008857"/>
    </source>
</evidence>
<accession>A0A6P1C9K3</accession>
<dbReference type="Gene3D" id="3.30.160.390">
    <property type="entry name" value="Integrase, DNA-binding domain"/>
    <property type="match status" value="1"/>
</dbReference>
<dbReference type="InterPro" id="IPR013762">
    <property type="entry name" value="Integrase-like_cat_sf"/>
</dbReference>
<protein>
    <submittedName>
        <fullName evidence="6 7">Integrase</fullName>
    </submittedName>
</protein>
<evidence type="ECO:0000256" key="2">
    <source>
        <dbReference type="ARBA" id="ARBA00022908"/>
    </source>
</evidence>
<keyword evidence="4" id="KW-0233">DNA recombination</keyword>
<dbReference type="InterPro" id="IPR025166">
    <property type="entry name" value="Integrase_DNA_bind_dom"/>
</dbReference>
<dbReference type="CDD" id="cd00796">
    <property type="entry name" value="INT_Rci_Hp1_C"/>
    <property type="match status" value="1"/>
</dbReference>
<dbReference type="PANTHER" id="PTHR30629">
    <property type="entry name" value="PROPHAGE INTEGRASE"/>
    <property type="match status" value="1"/>
</dbReference>
<dbReference type="PROSITE" id="PS51898">
    <property type="entry name" value="TYR_RECOMBINASE"/>
    <property type="match status" value="1"/>
</dbReference>
<dbReference type="Pfam" id="PF13356">
    <property type="entry name" value="Arm-DNA-bind_3"/>
    <property type="match status" value="1"/>
</dbReference>
<dbReference type="GO" id="GO:0006310">
    <property type="term" value="P:DNA recombination"/>
    <property type="evidence" value="ECO:0007669"/>
    <property type="project" value="UniProtKB-KW"/>
</dbReference>
<keyword evidence="2" id="KW-0229">DNA integration</keyword>
<comment type="similarity">
    <text evidence="1">Belongs to the 'phage' integrase family.</text>
</comment>
<dbReference type="InterPro" id="IPR038488">
    <property type="entry name" value="Integrase_DNA-bd_sf"/>
</dbReference>
<reference evidence="7 8" key="1">
    <citation type="submission" date="2020-02" db="EMBL/GenBank/DDBJ databases">
        <title>Draft genome sequence of Rhizobium tropici.</title>
        <authorList>
            <person name="Khayi S."/>
            <person name="Jemo M."/>
        </authorList>
    </citation>
    <scope>NUCLEOTIDE SEQUENCE [LARGE SCALE GENOMIC DNA]</scope>
    <source>
        <strain evidence="7 8">A12</strain>
    </source>
</reference>
<evidence type="ECO:0000256" key="4">
    <source>
        <dbReference type="ARBA" id="ARBA00023172"/>
    </source>
</evidence>
<dbReference type="Gene3D" id="1.10.443.10">
    <property type="entry name" value="Intergrase catalytic core"/>
    <property type="match status" value="1"/>
</dbReference>
<name>A0A6P1C9K3_RHITR</name>
<gene>
    <name evidence="6" type="ORF">GGD45_001161</name>
    <name evidence="7" type="ORF">GXW80_14710</name>
</gene>
<dbReference type="SUPFAM" id="SSF56349">
    <property type="entry name" value="DNA breaking-rejoining enzymes"/>
    <property type="match status" value="1"/>
</dbReference>
<evidence type="ECO:0000313" key="6">
    <source>
        <dbReference type="EMBL" id="MBB6490764.1"/>
    </source>
</evidence>
<evidence type="ECO:0000259" key="5">
    <source>
        <dbReference type="PROSITE" id="PS51898"/>
    </source>
</evidence>
<dbReference type="GO" id="GO:0003677">
    <property type="term" value="F:DNA binding"/>
    <property type="evidence" value="ECO:0007669"/>
    <property type="project" value="UniProtKB-KW"/>
</dbReference>
<dbReference type="RefSeq" id="WP_015342617.1">
    <property type="nucleotide sequence ID" value="NZ_JAADZA010000014.1"/>
</dbReference>
<evidence type="ECO:0000313" key="7">
    <source>
        <dbReference type="EMBL" id="NEV12243.1"/>
    </source>
</evidence>
<dbReference type="InterPro" id="IPR011010">
    <property type="entry name" value="DNA_brk_join_enz"/>
</dbReference>
<dbReference type="GO" id="GO:0015074">
    <property type="term" value="P:DNA integration"/>
    <property type="evidence" value="ECO:0007669"/>
    <property type="project" value="UniProtKB-KW"/>
</dbReference>
<keyword evidence="3" id="KW-0238">DNA-binding</keyword>
<dbReference type="InterPro" id="IPR010998">
    <property type="entry name" value="Integrase_recombinase_N"/>
</dbReference>
<dbReference type="PANTHER" id="PTHR30629:SF2">
    <property type="entry name" value="PROPHAGE INTEGRASE INTS-RELATED"/>
    <property type="match status" value="1"/>
</dbReference>
<organism evidence="7 8">
    <name type="scientific">Rhizobium tropici</name>
    <dbReference type="NCBI Taxonomy" id="398"/>
    <lineage>
        <taxon>Bacteria</taxon>
        <taxon>Pseudomonadati</taxon>
        <taxon>Pseudomonadota</taxon>
        <taxon>Alphaproteobacteria</taxon>
        <taxon>Hyphomicrobiales</taxon>
        <taxon>Rhizobiaceae</taxon>
        <taxon>Rhizobium/Agrobacterium group</taxon>
        <taxon>Rhizobium</taxon>
    </lineage>
</organism>
<dbReference type="Pfam" id="PF00589">
    <property type="entry name" value="Phage_integrase"/>
    <property type="match status" value="1"/>
</dbReference>
<dbReference type="Proteomes" id="UP000526625">
    <property type="component" value="Unassembled WGS sequence"/>
</dbReference>
<dbReference type="Proteomes" id="UP000471190">
    <property type="component" value="Unassembled WGS sequence"/>
</dbReference>
<evidence type="ECO:0000256" key="3">
    <source>
        <dbReference type="ARBA" id="ARBA00023125"/>
    </source>
</evidence>
<dbReference type="InterPro" id="IPR002104">
    <property type="entry name" value="Integrase_catalytic"/>
</dbReference>
<keyword evidence="9" id="KW-1185">Reference proteome</keyword>
<reference evidence="6 9" key="2">
    <citation type="submission" date="2020-08" db="EMBL/GenBank/DDBJ databases">
        <title>Genomic Encyclopedia of Type Strains, Phase IV (KMG-V): Genome sequencing to study the core and pangenomes of soil and plant-associated prokaryotes.</title>
        <authorList>
            <person name="Whitman W."/>
        </authorList>
    </citation>
    <scope>NUCLEOTIDE SEQUENCE [LARGE SCALE GENOMIC DNA]</scope>
    <source>
        <strain evidence="6 9">SEMIA 4059</strain>
    </source>
</reference>
<dbReference type="EMBL" id="JAADZA010000014">
    <property type="protein sequence ID" value="NEV12243.1"/>
    <property type="molecule type" value="Genomic_DNA"/>
</dbReference>
<dbReference type="AlphaFoldDB" id="A0A6P1C9K3"/>
<proteinExistence type="inferred from homology"/>
<evidence type="ECO:0000313" key="9">
    <source>
        <dbReference type="Proteomes" id="UP000526625"/>
    </source>
</evidence>
<evidence type="ECO:0000313" key="8">
    <source>
        <dbReference type="Proteomes" id="UP000471190"/>
    </source>
</evidence>
<dbReference type="EMBL" id="JACHBF010000003">
    <property type="protein sequence ID" value="MBB6490764.1"/>
    <property type="molecule type" value="Genomic_DNA"/>
</dbReference>
<comment type="caution">
    <text evidence="7">The sequence shown here is derived from an EMBL/GenBank/DDBJ whole genome shotgun (WGS) entry which is preliminary data.</text>
</comment>